<reference evidence="1" key="1">
    <citation type="submission" date="2020-03" db="EMBL/GenBank/DDBJ databases">
        <authorList>
            <person name="Weist P."/>
        </authorList>
    </citation>
    <scope>NUCLEOTIDE SEQUENCE</scope>
</reference>
<dbReference type="Proteomes" id="UP001153269">
    <property type="component" value="Unassembled WGS sequence"/>
</dbReference>
<dbReference type="EMBL" id="CADEAL010000087">
    <property type="protein sequence ID" value="CAB1414080.1"/>
    <property type="molecule type" value="Genomic_DNA"/>
</dbReference>
<organism evidence="1 2">
    <name type="scientific">Pleuronectes platessa</name>
    <name type="common">European plaice</name>
    <dbReference type="NCBI Taxonomy" id="8262"/>
    <lineage>
        <taxon>Eukaryota</taxon>
        <taxon>Metazoa</taxon>
        <taxon>Chordata</taxon>
        <taxon>Craniata</taxon>
        <taxon>Vertebrata</taxon>
        <taxon>Euteleostomi</taxon>
        <taxon>Actinopterygii</taxon>
        <taxon>Neopterygii</taxon>
        <taxon>Teleostei</taxon>
        <taxon>Neoteleostei</taxon>
        <taxon>Acanthomorphata</taxon>
        <taxon>Carangaria</taxon>
        <taxon>Pleuronectiformes</taxon>
        <taxon>Pleuronectoidei</taxon>
        <taxon>Pleuronectidae</taxon>
        <taxon>Pleuronectes</taxon>
    </lineage>
</organism>
<keyword evidence="2" id="KW-1185">Reference proteome</keyword>
<comment type="caution">
    <text evidence="1">The sequence shown here is derived from an EMBL/GenBank/DDBJ whole genome shotgun (WGS) entry which is preliminary data.</text>
</comment>
<evidence type="ECO:0000313" key="2">
    <source>
        <dbReference type="Proteomes" id="UP001153269"/>
    </source>
</evidence>
<accession>A0A9N7TJD4</accession>
<gene>
    <name evidence="1" type="ORF">PLEPLA_LOCUS1783</name>
</gene>
<sequence>MMMMMQKWAGSTAAAIRVRILRHQQTGAQTSPEVSLNHFAPLTLTGRRLEQQNSRVKMTSLSIGCLSGNSDTMHPGFLSCQATTCVD</sequence>
<evidence type="ECO:0000313" key="1">
    <source>
        <dbReference type="EMBL" id="CAB1414080.1"/>
    </source>
</evidence>
<dbReference type="AlphaFoldDB" id="A0A9N7TJD4"/>
<protein>
    <submittedName>
        <fullName evidence="1">Uncharacterized protein</fullName>
    </submittedName>
</protein>
<name>A0A9N7TJD4_PLEPL</name>
<proteinExistence type="predicted"/>